<feature type="transmembrane region" description="Helical" evidence="7">
    <location>
        <begin position="239"/>
        <end position="267"/>
    </location>
</feature>
<feature type="transmembrane region" description="Helical" evidence="7">
    <location>
        <begin position="744"/>
        <end position="770"/>
    </location>
</feature>
<keyword evidence="3 7" id="KW-0812">Transmembrane</keyword>
<feature type="transmembrane region" description="Helical" evidence="7">
    <location>
        <begin position="384"/>
        <end position="404"/>
    </location>
</feature>
<evidence type="ECO:0000256" key="2">
    <source>
        <dbReference type="ARBA" id="ARBA00022475"/>
    </source>
</evidence>
<gene>
    <name evidence="10" type="ORF">CD32_09455</name>
</gene>
<keyword evidence="4 7" id="KW-1133">Transmembrane helix</keyword>
<dbReference type="AlphaFoldDB" id="A0A0A3IL10"/>
<evidence type="ECO:0000256" key="4">
    <source>
        <dbReference type="ARBA" id="ARBA00022989"/>
    </source>
</evidence>
<evidence type="ECO:0000313" key="11">
    <source>
        <dbReference type="Proteomes" id="UP000030437"/>
    </source>
</evidence>
<feature type="transmembrane region" description="Helical" evidence="7">
    <location>
        <begin position="790"/>
        <end position="812"/>
    </location>
</feature>
<feature type="transmembrane region" description="Helical" evidence="7">
    <location>
        <begin position="410"/>
        <end position="437"/>
    </location>
</feature>
<dbReference type="PANTHER" id="PTHR30572">
    <property type="entry name" value="MEMBRANE COMPONENT OF TRANSPORTER-RELATED"/>
    <property type="match status" value="1"/>
</dbReference>
<feature type="transmembrane region" description="Helical" evidence="7">
    <location>
        <begin position="333"/>
        <end position="352"/>
    </location>
</feature>
<feature type="transmembrane region" description="Helical" evidence="7">
    <location>
        <begin position="294"/>
        <end position="313"/>
    </location>
</feature>
<evidence type="ECO:0000256" key="7">
    <source>
        <dbReference type="SAM" id="Phobius"/>
    </source>
</evidence>
<dbReference type="EMBL" id="JPVP01000054">
    <property type="protein sequence ID" value="KGR85434.1"/>
    <property type="molecule type" value="Genomic_DNA"/>
</dbReference>
<dbReference type="STRING" id="1220589.CD32_09455"/>
<accession>A0A0A3IL10</accession>
<dbReference type="InterPro" id="IPR025857">
    <property type="entry name" value="MacB_PCD"/>
</dbReference>
<dbReference type="InterPro" id="IPR003838">
    <property type="entry name" value="ABC3_permease_C"/>
</dbReference>
<sequence length="823" mass="91756">MFNLRSVSLKLLRAASAQVLTSIGIIAISICLLMTMGVYIWNANAQMEEEMRAIFGDADMLVGYDPQQNQWVTDGMLDQFEELDGVSTVSPVLLSWTTVEGESNVYTIGAENDNLVKSRYYFNEDLHNGEAVISRRMAELYNKALGDTIVIEQQPFKIKEIVTPLSGGNELKIVILPRQQVAQWLPENGQEVAALFTLIQTNGSVDHASLTKSFQEIGSSLRIDIPSEYEIVKRNFQALAIFIIILSAFVLLITAMLLLSTFQLVFYKLKDQLMVLRSLGATGNQVGKVIRFQLLIIIGSGSVVGTCLTMLLIHRWLPFLIEKLQLPAAKTDMPVWLMACIVIGVFVVLYGISVKQIRKSMKLLPLQIASEKVELDIKWTKRKLLIIGIVFVLACLLILVGIATNEGGESALQILIGALGICFVVLYCIPFGFSMLLKASLQPIRSLFGKEAYLACQQLMPQIRKNMPIVLGIIGLMVILVFGSTLFKTVQENEREYLGHVFETPIIIENELNDESLTMDTVEKIRTLPSIEDVYAKSNYFPMKTTINDSREEAFPDFQLVDLQGIEKKEHLPIAGEGDFSQGIFVTKDFASSNQLTVGETLDVYEYGEDTGAYRLLDTLEVLAVLPDTYSGELVYADWSMAPKVDEPVAIETILVETKDIDAALDELSFLKSSWPSLLIKDEQSSIEESNRMFYQRWSLFVGVLMVLIVATCLGVIQNLLHVIYSKRGDYAIQRLVGLSPNGLIKLILTQVLSFVLYGLIVGVIIGVLLSQLLSLVDNESGLLFDVQMLFFVIIGFVLAVMITFLIQGYLISRRYLAGELVE</sequence>
<evidence type="ECO:0000259" key="9">
    <source>
        <dbReference type="Pfam" id="PF12704"/>
    </source>
</evidence>
<feature type="transmembrane region" description="Helical" evidence="7">
    <location>
        <begin position="20"/>
        <end position="41"/>
    </location>
</feature>
<dbReference type="Pfam" id="PF02687">
    <property type="entry name" value="FtsX"/>
    <property type="match status" value="2"/>
</dbReference>
<feature type="domain" description="ABC3 transporter permease C-terminal" evidence="8">
    <location>
        <begin position="705"/>
        <end position="814"/>
    </location>
</feature>
<keyword evidence="11" id="KW-1185">Reference proteome</keyword>
<proteinExistence type="inferred from homology"/>
<evidence type="ECO:0000313" key="10">
    <source>
        <dbReference type="EMBL" id="KGR85434.1"/>
    </source>
</evidence>
<feature type="transmembrane region" description="Helical" evidence="7">
    <location>
        <begin position="698"/>
        <end position="723"/>
    </location>
</feature>
<comment type="caution">
    <text evidence="10">The sequence shown here is derived from an EMBL/GenBank/DDBJ whole genome shotgun (WGS) entry which is preliminary data.</text>
</comment>
<evidence type="ECO:0000256" key="1">
    <source>
        <dbReference type="ARBA" id="ARBA00004651"/>
    </source>
</evidence>
<dbReference type="GO" id="GO:0022857">
    <property type="term" value="F:transmembrane transporter activity"/>
    <property type="evidence" value="ECO:0007669"/>
    <property type="project" value="TreeGrafter"/>
</dbReference>
<evidence type="ECO:0000256" key="6">
    <source>
        <dbReference type="ARBA" id="ARBA00038076"/>
    </source>
</evidence>
<dbReference type="PANTHER" id="PTHR30572:SF4">
    <property type="entry name" value="ABC TRANSPORTER PERMEASE YTRF"/>
    <property type="match status" value="1"/>
</dbReference>
<feature type="domain" description="MacB-like periplasmic core" evidence="9">
    <location>
        <begin position="22"/>
        <end position="212"/>
    </location>
</feature>
<reference evidence="10 11" key="1">
    <citation type="submission" date="2014-02" db="EMBL/GenBank/DDBJ databases">
        <title>Draft genome sequence of Lysinibacillus odysseyi NBRC 100172.</title>
        <authorList>
            <person name="Zhang F."/>
            <person name="Wang G."/>
            <person name="Zhang L."/>
        </authorList>
    </citation>
    <scope>NUCLEOTIDE SEQUENCE [LARGE SCALE GENOMIC DNA]</scope>
    <source>
        <strain evidence="10 11">NBRC 100172</strain>
    </source>
</reference>
<evidence type="ECO:0000256" key="5">
    <source>
        <dbReference type="ARBA" id="ARBA00023136"/>
    </source>
</evidence>
<comment type="similarity">
    <text evidence="6">Belongs to the ABC-4 integral membrane protein family.</text>
</comment>
<keyword evidence="2" id="KW-1003">Cell membrane</keyword>
<feature type="domain" description="ABC3 transporter permease C-terminal" evidence="8">
    <location>
        <begin position="244"/>
        <end position="359"/>
    </location>
</feature>
<organism evidence="10 11">
    <name type="scientific">Lysinibacillus odysseyi 34hs-1 = NBRC 100172</name>
    <dbReference type="NCBI Taxonomy" id="1220589"/>
    <lineage>
        <taxon>Bacteria</taxon>
        <taxon>Bacillati</taxon>
        <taxon>Bacillota</taxon>
        <taxon>Bacilli</taxon>
        <taxon>Bacillales</taxon>
        <taxon>Bacillaceae</taxon>
        <taxon>Lysinibacillus</taxon>
    </lineage>
</organism>
<comment type="subcellular location">
    <subcellularLocation>
        <location evidence="1">Cell membrane</location>
        <topology evidence="1">Multi-pass membrane protein</topology>
    </subcellularLocation>
</comment>
<dbReference type="RefSeq" id="WP_036153843.1">
    <property type="nucleotide sequence ID" value="NZ_AVCX01000007.1"/>
</dbReference>
<evidence type="ECO:0000256" key="3">
    <source>
        <dbReference type="ARBA" id="ARBA00022692"/>
    </source>
</evidence>
<protein>
    <submittedName>
        <fullName evidence="10">Uncharacterized protein</fullName>
    </submittedName>
</protein>
<dbReference type="OrthoDB" id="2425574at2"/>
<dbReference type="GO" id="GO:0005886">
    <property type="term" value="C:plasma membrane"/>
    <property type="evidence" value="ECO:0007669"/>
    <property type="project" value="UniProtKB-SubCell"/>
</dbReference>
<name>A0A0A3IL10_9BACI</name>
<dbReference type="InterPro" id="IPR050250">
    <property type="entry name" value="Macrolide_Exporter_MacB"/>
</dbReference>
<dbReference type="eggNOG" id="COG3127">
    <property type="taxonomic scope" value="Bacteria"/>
</dbReference>
<evidence type="ECO:0000259" key="8">
    <source>
        <dbReference type="Pfam" id="PF02687"/>
    </source>
</evidence>
<feature type="transmembrane region" description="Helical" evidence="7">
    <location>
        <begin position="469"/>
        <end position="487"/>
    </location>
</feature>
<dbReference type="Pfam" id="PF12704">
    <property type="entry name" value="MacB_PCD"/>
    <property type="match status" value="1"/>
</dbReference>
<dbReference type="Proteomes" id="UP000030437">
    <property type="component" value="Unassembled WGS sequence"/>
</dbReference>
<keyword evidence="5 7" id="KW-0472">Membrane</keyword>